<dbReference type="RefSeq" id="WP_029203359.1">
    <property type="nucleotide sequence ID" value="NZ_AJYW02000080.1"/>
</dbReference>
<keyword evidence="7 10" id="KW-0274">FAD</keyword>
<dbReference type="Gene3D" id="3.40.50.150">
    <property type="entry name" value="Vaccinia Virus protein VP39"/>
    <property type="match status" value="1"/>
</dbReference>
<accession>A0A1E5D1N4</accession>
<comment type="similarity">
    <text evidence="10">In the N-terminal section; belongs to the methyltransferase superfamily. tRNA (mnm(5)s(2)U34)-methyltransferase family.</text>
</comment>
<dbReference type="InterPro" id="IPR006076">
    <property type="entry name" value="FAD-dep_OxRdtase"/>
</dbReference>
<dbReference type="GO" id="GO:0050660">
    <property type="term" value="F:flavin adenine dinucleotide binding"/>
    <property type="evidence" value="ECO:0007669"/>
    <property type="project" value="UniProtKB-UniRule"/>
</dbReference>
<keyword evidence="1 10" id="KW-0963">Cytoplasm</keyword>
<evidence type="ECO:0000256" key="7">
    <source>
        <dbReference type="ARBA" id="ARBA00022827"/>
    </source>
</evidence>
<dbReference type="NCBIfam" id="NF033855">
    <property type="entry name" value="tRNA_MNMC2"/>
    <property type="match status" value="1"/>
</dbReference>
<dbReference type="PANTHER" id="PTHR13847">
    <property type="entry name" value="SARCOSINE DEHYDROGENASE-RELATED"/>
    <property type="match status" value="1"/>
</dbReference>
<keyword evidence="9 10" id="KW-0511">Multifunctional enzyme</keyword>
<evidence type="ECO:0000256" key="6">
    <source>
        <dbReference type="ARBA" id="ARBA00022694"/>
    </source>
</evidence>
<dbReference type="Pfam" id="PF01266">
    <property type="entry name" value="DAO"/>
    <property type="match status" value="1"/>
</dbReference>
<dbReference type="InterPro" id="IPR023032">
    <property type="entry name" value="tRNA_MAMT_biosynth_bifunc_MnmC"/>
</dbReference>
<feature type="region of interest" description="FAD-dependent cmnm(5)s(2)U34 oxidoreductase" evidence="10">
    <location>
        <begin position="293"/>
        <end position="715"/>
    </location>
</feature>
<dbReference type="Pfam" id="PF05430">
    <property type="entry name" value="Methyltransf_30"/>
    <property type="match status" value="1"/>
</dbReference>
<keyword evidence="5 10" id="KW-0949">S-adenosyl-L-methionine</keyword>
<evidence type="ECO:0000256" key="11">
    <source>
        <dbReference type="SAM" id="MobiDB-lite"/>
    </source>
</evidence>
<dbReference type="HAMAP" id="MF_01102">
    <property type="entry name" value="MnmC"/>
    <property type="match status" value="1"/>
</dbReference>
<name>A0A1E5D1N4_9VIBR</name>
<comment type="catalytic activity">
    <reaction evidence="10">
        <text>5-aminomethyl-2-thiouridine(34) in tRNA + S-adenosyl-L-methionine = 5-methylaminomethyl-2-thiouridine(34) in tRNA + S-adenosyl-L-homocysteine + H(+)</text>
        <dbReference type="Rhea" id="RHEA:19569"/>
        <dbReference type="Rhea" id="RHEA-COMP:10195"/>
        <dbReference type="Rhea" id="RHEA-COMP:10197"/>
        <dbReference type="ChEBI" id="CHEBI:15378"/>
        <dbReference type="ChEBI" id="CHEBI:57856"/>
        <dbReference type="ChEBI" id="CHEBI:59789"/>
        <dbReference type="ChEBI" id="CHEBI:74454"/>
        <dbReference type="ChEBI" id="CHEBI:74455"/>
        <dbReference type="EC" id="2.1.1.61"/>
    </reaction>
</comment>
<reference evidence="14 15" key="1">
    <citation type="journal article" date="2012" name="Science">
        <title>Ecological populations of bacteria act as socially cohesive units of antibiotic production and resistance.</title>
        <authorList>
            <person name="Cordero O.X."/>
            <person name="Wildschutte H."/>
            <person name="Kirkup B."/>
            <person name="Proehl S."/>
            <person name="Ngo L."/>
            <person name="Hussain F."/>
            <person name="Le Roux F."/>
            <person name="Mincer T."/>
            <person name="Polz M.F."/>
        </authorList>
    </citation>
    <scope>NUCLEOTIDE SEQUENCE [LARGE SCALE GENOMIC DNA]</scope>
    <source>
        <strain evidence="14 15">FF-238</strain>
    </source>
</reference>
<evidence type="ECO:0000256" key="3">
    <source>
        <dbReference type="ARBA" id="ARBA00022630"/>
    </source>
</evidence>
<comment type="subcellular location">
    <subcellularLocation>
        <location evidence="10">Cytoplasm</location>
    </subcellularLocation>
</comment>
<dbReference type="NCBIfam" id="NF002481">
    <property type="entry name" value="PRK01747.1-2"/>
    <property type="match status" value="1"/>
</dbReference>
<dbReference type="Gene3D" id="3.50.50.60">
    <property type="entry name" value="FAD/NAD(P)-binding domain"/>
    <property type="match status" value="1"/>
</dbReference>
<keyword evidence="2 10" id="KW-0489">Methyltransferase</keyword>
<dbReference type="NCBIfam" id="TIGR03197">
    <property type="entry name" value="MnmC_Cterm"/>
    <property type="match status" value="1"/>
</dbReference>
<feature type="domain" description="MnmC-like methyltransferase" evidence="13">
    <location>
        <begin position="140"/>
        <end position="266"/>
    </location>
</feature>
<feature type="region of interest" description="tRNA (mnm(5)s(2)U34)-methyltransferase" evidence="10">
    <location>
        <begin position="1"/>
        <end position="267"/>
    </location>
</feature>
<sequence>MVSFPRNSYNQLLQTVPYHKNKGNMTSITNAELGWNEAGTPVSDQFDDVYFSNVNGLEETRYVFLQQNHLPQRWQEHQQRRFTIGETGFGTGLNFLAVWQWFDKFLKENPDAKLKELHFVSFEKFPLNKDDLIKAHQAWPELAQYAEQLQQHYPIAVPECHRIVLADGAITLDLWFGDIKDCMPLVPTYSEGIIDAWFLDGFAPSKNPEMWNQDLFDGMAKLAKQDCTCATFTAAGFVRRGLIDAGFEMKKVKGFGIKREMIAGTLKNKVPYTNTKPWYGLSPHSDSDDIAIIGGGIASAALAKTLSRRGKNITVYCEHEQAAGNASGNNQGAIYPLLSDEKSNVSRVFSPGMLFARQFIEQAAESIPFDHDWCGVNILMWDEASKKKLNRMLEGNFHHDLIQRLSQEEANKKIGLNVDKESVYFPLGGWLSPLQLTQGLFKKLEEASAVTTHYQHQVTDLKWLVDTNQWQLTIETPNGEVITHHDQVVVANGHKFTQFEQTQRIPLTPVKGQVSHIPTTENLSKLKTVLCFDGYLTPQNLNNGHHCIGANYDKSNIDQEFDPEVQQHNGVRLAGSLPDQEWAKETDTSGNLSRQGIRSVSRDHLPFVGNVGDFEAITTQYQNLHNFNPKRDSLDEIKPVSSYPNLYCFIGLGSRGLSSASLLAEVLASQICGDPLPLPADVLEAIHPSRMWVRRLRKGKALTNGYVADKNHQPQ</sequence>
<dbReference type="GO" id="GO:0004808">
    <property type="term" value="F:tRNA (5-methylaminomethyl-2-thiouridylate)(34)-methyltransferase activity"/>
    <property type="evidence" value="ECO:0007669"/>
    <property type="project" value="UniProtKB-EC"/>
</dbReference>
<dbReference type="InterPro" id="IPR047785">
    <property type="entry name" value="tRNA_MNMC2"/>
</dbReference>
<keyword evidence="6 10" id="KW-0819">tRNA processing</keyword>
<dbReference type="GO" id="GO:0002098">
    <property type="term" value="P:tRNA wobble uridine modification"/>
    <property type="evidence" value="ECO:0007669"/>
    <property type="project" value="TreeGrafter"/>
</dbReference>
<feature type="region of interest" description="Disordered" evidence="11">
    <location>
        <begin position="574"/>
        <end position="596"/>
    </location>
</feature>
<dbReference type="InterPro" id="IPR008471">
    <property type="entry name" value="MnmC-like_methylTransf"/>
</dbReference>
<evidence type="ECO:0000259" key="13">
    <source>
        <dbReference type="Pfam" id="PF05430"/>
    </source>
</evidence>
<dbReference type="EC" id="2.1.1.61" evidence="10"/>
<evidence type="ECO:0000256" key="4">
    <source>
        <dbReference type="ARBA" id="ARBA00022679"/>
    </source>
</evidence>
<protein>
    <recommendedName>
        <fullName evidence="10">tRNA 5-methylaminomethyl-2-thiouridine biosynthesis bifunctional protein MnmC</fullName>
        <shortName evidence="10">tRNA mnm(5)s(2)U biosynthesis bifunctional protein</shortName>
    </recommendedName>
    <domain>
        <recommendedName>
            <fullName evidence="10">tRNA (mnm(5)s(2)U34)-methyltransferase</fullName>
            <ecNumber evidence="10">2.1.1.61</ecNumber>
        </recommendedName>
    </domain>
    <domain>
        <recommendedName>
            <fullName evidence="10">FAD-dependent cmnm(5)s(2)U34 oxidoreductase</fullName>
            <ecNumber evidence="10">1.5.-.-</ecNumber>
        </recommendedName>
    </domain>
</protein>
<dbReference type="EMBL" id="AJYW02000080">
    <property type="protein sequence ID" value="OEE77367.1"/>
    <property type="molecule type" value="Genomic_DNA"/>
</dbReference>
<dbReference type="FunFam" id="3.40.50.150:FF:000107">
    <property type="entry name" value="tRNA 5-methylaminomethyl-2-thiouridine biosynthesis bifunctional protein MnmC"/>
    <property type="match status" value="1"/>
</dbReference>
<evidence type="ECO:0000259" key="12">
    <source>
        <dbReference type="Pfam" id="PF01266"/>
    </source>
</evidence>
<organism evidence="14 15">
    <name type="scientific">Vibrio genomosp. F6 str. FF-238</name>
    <dbReference type="NCBI Taxonomy" id="1191298"/>
    <lineage>
        <taxon>Bacteria</taxon>
        <taxon>Pseudomonadati</taxon>
        <taxon>Pseudomonadota</taxon>
        <taxon>Gammaproteobacteria</taxon>
        <taxon>Vibrionales</taxon>
        <taxon>Vibrionaceae</taxon>
        <taxon>Vibrio</taxon>
    </lineage>
</organism>
<comment type="cofactor">
    <cofactor evidence="10">
        <name>FAD</name>
        <dbReference type="ChEBI" id="CHEBI:57692"/>
    </cofactor>
</comment>
<dbReference type="GO" id="GO:0005737">
    <property type="term" value="C:cytoplasm"/>
    <property type="evidence" value="ECO:0007669"/>
    <property type="project" value="UniProtKB-SubCell"/>
</dbReference>
<evidence type="ECO:0000256" key="1">
    <source>
        <dbReference type="ARBA" id="ARBA00022490"/>
    </source>
</evidence>
<evidence type="ECO:0000313" key="14">
    <source>
        <dbReference type="EMBL" id="OEE77367.1"/>
    </source>
</evidence>
<dbReference type="GO" id="GO:0016645">
    <property type="term" value="F:oxidoreductase activity, acting on the CH-NH group of donors"/>
    <property type="evidence" value="ECO:0007669"/>
    <property type="project" value="InterPro"/>
</dbReference>
<keyword evidence="15" id="KW-1185">Reference proteome</keyword>
<evidence type="ECO:0000313" key="15">
    <source>
        <dbReference type="Proteomes" id="UP000094165"/>
    </source>
</evidence>
<feature type="domain" description="FAD dependent oxidoreductase" evidence="12">
    <location>
        <begin position="289"/>
        <end position="669"/>
    </location>
</feature>
<evidence type="ECO:0000256" key="8">
    <source>
        <dbReference type="ARBA" id="ARBA00023002"/>
    </source>
</evidence>
<dbReference type="InterPro" id="IPR017610">
    <property type="entry name" value="tRNA_S-uridine_synth_MnmC_C"/>
</dbReference>
<dbReference type="AlphaFoldDB" id="A0A1E5D1N4"/>
<comment type="function">
    <text evidence="10">Catalyzes the last two steps in the biosynthesis of 5-methylaminomethyl-2-thiouridine (mnm(5)s(2)U) at the wobble position (U34) in tRNA. Catalyzes the FAD-dependent demodification of cmnm(5)s(2)U34 to nm(5)s(2)U34, followed by the transfer of a methyl group from S-adenosyl-L-methionine to nm(5)s(2)U34, to form mnm(5)s(2)U34.</text>
</comment>
<dbReference type="Proteomes" id="UP000094165">
    <property type="component" value="Unassembled WGS sequence"/>
</dbReference>
<dbReference type="EC" id="1.5.-.-" evidence="10"/>
<keyword evidence="8 10" id="KW-0560">Oxidoreductase</keyword>
<dbReference type="GO" id="GO:0032259">
    <property type="term" value="P:methylation"/>
    <property type="evidence" value="ECO:0007669"/>
    <property type="project" value="UniProtKB-KW"/>
</dbReference>
<evidence type="ECO:0000256" key="2">
    <source>
        <dbReference type="ARBA" id="ARBA00022603"/>
    </source>
</evidence>
<dbReference type="InterPro" id="IPR029063">
    <property type="entry name" value="SAM-dependent_MTases_sf"/>
</dbReference>
<dbReference type="SUPFAM" id="SSF51905">
    <property type="entry name" value="FAD/NAD(P)-binding domain"/>
    <property type="match status" value="1"/>
</dbReference>
<evidence type="ECO:0000256" key="5">
    <source>
        <dbReference type="ARBA" id="ARBA00022691"/>
    </source>
</evidence>
<evidence type="ECO:0000256" key="10">
    <source>
        <dbReference type="HAMAP-Rule" id="MF_01102"/>
    </source>
</evidence>
<dbReference type="NCBIfam" id="NF002484">
    <property type="entry name" value="PRK01747.1-5"/>
    <property type="match status" value="1"/>
</dbReference>
<comment type="caution">
    <text evidence="14">The sequence shown here is derived from an EMBL/GenBank/DDBJ whole genome shotgun (WGS) entry which is preliminary data.</text>
</comment>
<evidence type="ECO:0000256" key="9">
    <source>
        <dbReference type="ARBA" id="ARBA00023268"/>
    </source>
</evidence>
<keyword evidence="3 10" id="KW-0285">Flavoprotein</keyword>
<dbReference type="PANTHER" id="PTHR13847:SF283">
    <property type="entry name" value="TRNA 5-METHYLAMINOMETHYL-2-THIOURIDINE BIOSYNTHESIS BIFUNCTIONAL PROTEIN MNMC"/>
    <property type="match status" value="1"/>
</dbReference>
<comment type="similarity">
    <text evidence="10">In the C-terminal section; belongs to the DAO family.</text>
</comment>
<proteinExistence type="inferred from homology"/>
<dbReference type="InterPro" id="IPR036188">
    <property type="entry name" value="FAD/NAD-bd_sf"/>
</dbReference>
<dbReference type="Gene3D" id="3.30.9.10">
    <property type="entry name" value="D-Amino Acid Oxidase, subunit A, domain 2"/>
    <property type="match status" value="1"/>
</dbReference>
<keyword evidence="4 10" id="KW-0808">Transferase</keyword>
<gene>
    <name evidence="10" type="primary">mnmC</name>
    <name evidence="14" type="ORF">A130_04030</name>
</gene>